<reference evidence="3" key="1">
    <citation type="journal article" date="1994" name="J. Antibiot.">
        <title>Isolation and characterization of linear plasmids from lankacidin-producing Streptomyces species.</title>
        <authorList>
            <person name="Kinashi H."/>
            <person name="Mori E."/>
            <person name="Hatani A."/>
            <person name="Nimi O."/>
        </authorList>
    </citation>
    <scope>NUCLEOTIDE SEQUENCE</scope>
    <source>
        <strain evidence="3">7434AN4</strain>
        <plasmid evidence="3">pSLA2-M</plasmid>
    </source>
</reference>
<dbReference type="AlphaFoldDB" id="F2Z8P2"/>
<name>F2Z8P2_STRRO</name>
<evidence type="ECO:0000313" key="3">
    <source>
        <dbReference type="EMBL" id="BAK19822.1"/>
    </source>
</evidence>
<evidence type="ECO:0000256" key="1">
    <source>
        <dbReference type="SAM" id="MobiDB-lite"/>
    </source>
</evidence>
<gene>
    <name evidence="3" type="primary">pSLA2-M.28</name>
</gene>
<dbReference type="EMBL" id="AB597522">
    <property type="protein sequence ID" value="BAK19822.1"/>
    <property type="molecule type" value="Genomic_DNA"/>
</dbReference>
<accession>F2Z8P2</accession>
<keyword evidence="3" id="KW-0614">Plasmid</keyword>
<evidence type="ECO:0000256" key="2">
    <source>
        <dbReference type="SAM" id="Phobius"/>
    </source>
</evidence>
<geneLocation type="plasmid" evidence="3">
    <name>pSLA2-M</name>
</geneLocation>
<organism evidence="3">
    <name type="scientific">Streptomyces rochei</name>
    <name type="common">Streptomyces parvullus</name>
    <dbReference type="NCBI Taxonomy" id="1928"/>
    <lineage>
        <taxon>Bacteria</taxon>
        <taxon>Bacillati</taxon>
        <taxon>Actinomycetota</taxon>
        <taxon>Actinomycetes</taxon>
        <taxon>Kitasatosporales</taxon>
        <taxon>Streptomycetaceae</taxon>
        <taxon>Streptomyces</taxon>
        <taxon>Streptomyces rochei group</taxon>
    </lineage>
</organism>
<proteinExistence type="predicted"/>
<sequence>MTDLASAVPAYVLLAALVVIVVLLTVVAIVARAVVAKARPEDLQHVLPGLGQVLASLALFLPWGRGTRGPTVTPPVPVRPERRGGRRRG</sequence>
<reference evidence="3" key="2">
    <citation type="journal article" date="2011" name="Biosci. Biotechnol. Biochem.">
        <title>pSLA2-M of Streptomyces rochei is a composite linear plasmid characterized by self-defense genes and homology with pSLA2-L.</title>
        <authorList>
            <person name="Yang Y."/>
            <person name="Kurokawa T."/>
            <person name="Takahama Y."/>
            <person name="Nindita Y."/>
            <person name="Mochizuki S."/>
            <person name="Arakawa K."/>
            <person name="Endo S."/>
            <person name="Kinashi H."/>
        </authorList>
    </citation>
    <scope>NUCLEOTIDE SEQUENCE</scope>
    <source>
        <strain evidence="3">7434AN4</strain>
        <plasmid evidence="3">pSLA2-M</plasmid>
    </source>
</reference>
<feature type="region of interest" description="Disordered" evidence="1">
    <location>
        <begin position="65"/>
        <end position="89"/>
    </location>
</feature>
<keyword evidence="2" id="KW-1133">Transmembrane helix</keyword>
<keyword evidence="2" id="KW-0812">Transmembrane</keyword>
<protein>
    <submittedName>
        <fullName evidence="3">Uncharacterized protein</fullName>
    </submittedName>
</protein>
<feature type="transmembrane region" description="Helical" evidence="2">
    <location>
        <begin position="12"/>
        <end position="34"/>
    </location>
</feature>
<keyword evidence="2" id="KW-0472">Membrane</keyword>